<dbReference type="GO" id="GO:0030170">
    <property type="term" value="F:pyridoxal phosphate binding"/>
    <property type="evidence" value="ECO:0007669"/>
    <property type="project" value="InterPro"/>
</dbReference>
<dbReference type="EMBL" id="SBBW01000106">
    <property type="protein sequence ID" value="RWU07846.1"/>
    <property type="molecule type" value="Genomic_DNA"/>
</dbReference>
<dbReference type="Proteomes" id="UP000078336">
    <property type="component" value="Unassembled WGS sequence"/>
</dbReference>
<dbReference type="SUPFAM" id="SSF50800">
    <property type="entry name" value="PK beta-barrel domain-like"/>
    <property type="match status" value="1"/>
</dbReference>
<dbReference type="PATRIC" id="fig|33934.6.peg.1934"/>
<dbReference type="EMBL" id="LUCQ01000118">
    <property type="protein sequence ID" value="OAO77805.1"/>
    <property type="molecule type" value="Genomic_DNA"/>
</dbReference>
<feature type="domain" description="MOSC" evidence="1">
    <location>
        <begin position="31"/>
        <end position="165"/>
    </location>
</feature>
<dbReference type="InterPro" id="IPR005163">
    <property type="entry name" value="Tri_helical_YiiM-like"/>
</dbReference>
<reference evidence="2 4" key="1">
    <citation type="submission" date="2016-03" db="EMBL/GenBank/DDBJ databases">
        <title>Spore heat resistance.</title>
        <authorList>
            <person name="Boekhorst J."/>
            <person name="Berendsen E.M."/>
            <person name="Wells-Bennik M.H."/>
            <person name="Kuipers O.P."/>
        </authorList>
    </citation>
    <scope>NUCLEOTIDE SEQUENCE [LARGE SCALE GENOMIC DNA]</scope>
    <source>
        <strain evidence="2 4">AF16</strain>
    </source>
</reference>
<dbReference type="PANTHER" id="PTHR30212">
    <property type="entry name" value="PROTEIN YIIM"/>
    <property type="match status" value="1"/>
</dbReference>
<dbReference type="Pfam" id="PF03473">
    <property type="entry name" value="MOSC"/>
    <property type="match status" value="1"/>
</dbReference>
<dbReference type="Proteomes" id="UP000286434">
    <property type="component" value="Unassembled WGS sequence"/>
</dbReference>
<evidence type="ECO:0000313" key="5">
    <source>
        <dbReference type="Proteomes" id="UP000286434"/>
    </source>
</evidence>
<organism evidence="2 4">
    <name type="scientific">Anoxybacillus flavithermus</name>
    <dbReference type="NCBI Taxonomy" id="33934"/>
    <lineage>
        <taxon>Bacteria</taxon>
        <taxon>Bacillati</taxon>
        <taxon>Bacillota</taxon>
        <taxon>Bacilli</taxon>
        <taxon>Bacillales</taxon>
        <taxon>Anoxybacillaceae</taxon>
        <taxon>Anoxybacillus</taxon>
    </lineage>
</organism>
<keyword evidence="4" id="KW-1185">Reference proteome</keyword>
<dbReference type="PROSITE" id="PS51340">
    <property type="entry name" value="MOSC"/>
    <property type="match status" value="1"/>
</dbReference>
<proteinExistence type="predicted"/>
<gene>
    <name evidence="3" type="ORF">EA138_13525</name>
    <name evidence="2" type="ORF">TAF16_2023</name>
</gene>
<evidence type="ECO:0000259" key="1">
    <source>
        <dbReference type="PROSITE" id="PS51340"/>
    </source>
</evidence>
<protein>
    <submittedName>
        <fullName evidence="3">MOSC domain-containing protein</fullName>
    </submittedName>
</protein>
<dbReference type="GO" id="GO:0030151">
    <property type="term" value="F:molybdenum ion binding"/>
    <property type="evidence" value="ECO:0007669"/>
    <property type="project" value="InterPro"/>
</dbReference>
<dbReference type="RefSeq" id="WP_064214388.1">
    <property type="nucleotide sequence ID" value="NZ_JABJVA010000040.1"/>
</dbReference>
<dbReference type="PANTHER" id="PTHR30212:SF4">
    <property type="entry name" value="MOSC DOMAIN-CONTAINING PROTEIN"/>
    <property type="match status" value="1"/>
</dbReference>
<evidence type="ECO:0000313" key="4">
    <source>
        <dbReference type="Proteomes" id="UP000078336"/>
    </source>
</evidence>
<dbReference type="Pfam" id="PF03475">
    <property type="entry name" value="YiiM_3-alpha"/>
    <property type="match status" value="1"/>
</dbReference>
<dbReference type="OrthoDB" id="9786134at2"/>
<dbReference type="AlphaFoldDB" id="A0A178T8V9"/>
<evidence type="ECO:0000313" key="3">
    <source>
        <dbReference type="EMBL" id="RWU07846.1"/>
    </source>
</evidence>
<comment type="caution">
    <text evidence="2">The sequence shown here is derived from an EMBL/GenBank/DDBJ whole genome shotgun (WGS) entry which is preliminary data.</text>
</comment>
<sequence length="218" mass="24695">MSVAKVVSLNIGQPKTVMLDGTEITTAIYKSPVDSPLLLTKTNIVGDGQADLVHHGGFDQAVCVYCSEHFLFWEHLYQRPFEPGAFGENITLFGRTEEEICIGDVFQIGTAIVQVSQPRQPCFKLAMRHGIKDLPLKIQQTGYTGFYLRVIKEGMIQRGDELHLLDRSKNPLSIQYINKAKYGKQTNVETLQEIIEEPALSEEWRNTFLKKLQNLLKK</sequence>
<dbReference type="InterPro" id="IPR011037">
    <property type="entry name" value="Pyrv_Knase-like_insert_dom_sf"/>
</dbReference>
<dbReference type="Gene3D" id="2.40.33.20">
    <property type="entry name" value="PK beta-barrel domain-like"/>
    <property type="match status" value="1"/>
</dbReference>
<accession>A0A178T8V9</accession>
<dbReference type="InterPro" id="IPR005302">
    <property type="entry name" value="MoCF_Sase_C"/>
</dbReference>
<reference evidence="3 5" key="2">
    <citation type="submission" date="2019-01" db="EMBL/GenBank/DDBJ databases">
        <title>Anoxybacillus flavithermus in powdered infant formula.</title>
        <authorList>
            <person name="Rhee M.S."/>
            <person name="Choi I.-G."/>
            <person name="Cho T.J."/>
            <person name="Park B."/>
        </authorList>
    </citation>
    <scope>NUCLEOTIDE SEQUENCE [LARGE SCALE GENOMIC DNA]</scope>
    <source>
        <strain evidence="3 5">FHS-PPAM212</strain>
    </source>
</reference>
<dbReference type="GO" id="GO:0003824">
    <property type="term" value="F:catalytic activity"/>
    <property type="evidence" value="ECO:0007669"/>
    <property type="project" value="InterPro"/>
</dbReference>
<dbReference type="InterPro" id="IPR052353">
    <property type="entry name" value="Benzoxazolinone_Detox_Enz"/>
</dbReference>
<name>A0A178T8V9_9BACL</name>
<evidence type="ECO:0000313" key="2">
    <source>
        <dbReference type="EMBL" id="OAO77805.1"/>
    </source>
</evidence>